<name>A0AA86SAV4_9FABA</name>
<evidence type="ECO:0000256" key="2">
    <source>
        <dbReference type="SAM" id="MobiDB-lite"/>
    </source>
</evidence>
<dbReference type="GO" id="GO:0005634">
    <property type="term" value="C:nucleus"/>
    <property type="evidence" value="ECO:0007669"/>
    <property type="project" value="InterPro"/>
</dbReference>
<evidence type="ECO:0000313" key="5">
    <source>
        <dbReference type="Proteomes" id="UP001189624"/>
    </source>
</evidence>
<keyword evidence="1" id="KW-0175">Coiled coil</keyword>
<proteinExistence type="predicted"/>
<feature type="domain" description="K-box" evidence="3">
    <location>
        <begin position="1"/>
        <end position="83"/>
    </location>
</feature>
<dbReference type="Proteomes" id="UP001189624">
    <property type="component" value="Chromosome 4"/>
</dbReference>
<dbReference type="AlphaFoldDB" id="A0AA86SAV4"/>
<accession>A0AA86SAV4</accession>
<gene>
    <name evidence="4" type="ORF">AYBTSS11_LOCUS13982</name>
</gene>
<dbReference type="Gramene" id="rna-AYBTSS11_LOCUS13982">
    <property type="protein sequence ID" value="CAJ1949932.1"/>
    <property type="gene ID" value="gene-AYBTSS11_LOCUS13982"/>
</dbReference>
<dbReference type="GO" id="GO:0003700">
    <property type="term" value="F:DNA-binding transcription factor activity"/>
    <property type="evidence" value="ECO:0007669"/>
    <property type="project" value="InterPro"/>
</dbReference>
<keyword evidence="5" id="KW-1185">Reference proteome</keyword>
<organism evidence="4 5">
    <name type="scientific">Sphenostylis stenocarpa</name>
    <dbReference type="NCBI Taxonomy" id="92480"/>
    <lineage>
        <taxon>Eukaryota</taxon>
        <taxon>Viridiplantae</taxon>
        <taxon>Streptophyta</taxon>
        <taxon>Embryophyta</taxon>
        <taxon>Tracheophyta</taxon>
        <taxon>Spermatophyta</taxon>
        <taxon>Magnoliopsida</taxon>
        <taxon>eudicotyledons</taxon>
        <taxon>Gunneridae</taxon>
        <taxon>Pentapetalae</taxon>
        <taxon>rosids</taxon>
        <taxon>fabids</taxon>
        <taxon>Fabales</taxon>
        <taxon>Fabaceae</taxon>
        <taxon>Papilionoideae</taxon>
        <taxon>50 kb inversion clade</taxon>
        <taxon>NPAAA clade</taxon>
        <taxon>indigoferoid/millettioid clade</taxon>
        <taxon>Phaseoleae</taxon>
        <taxon>Sphenostylis</taxon>
    </lineage>
</organism>
<evidence type="ECO:0000256" key="1">
    <source>
        <dbReference type="SAM" id="Coils"/>
    </source>
</evidence>
<feature type="coiled-coil region" evidence="1">
    <location>
        <begin position="25"/>
        <end position="74"/>
    </location>
</feature>
<feature type="compositionally biased region" description="Basic and acidic residues" evidence="2">
    <location>
        <begin position="76"/>
        <end position="88"/>
    </location>
</feature>
<dbReference type="EMBL" id="OY731401">
    <property type="protein sequence ID" value="CAJ1949932.1"/>
    <property type="molecule type" value="Genomic_DNA"/>
</dbReference>
<dbReference type="PROSITE" id="PS51297">
    <property type="entry name" value="K_BOX"/>
    <property type="match status" value="1"/>
</dbReference>
<reference evidence="4" key="1">
    <citation type="submission" date="2023-10" db="EMBL/GenBank/DDBJ databases">
        <authorList>
            <person name="Domelevo Entfellner J.-B."/>
        </authorList>
    </citation>
    <scope>NUCLEOTIDE SEQUENCE</scope>
</reference>
<evidence type="ECO:0000313" key="4">
    <source>
        <dbReference type="EMBL" id="CAJ1949932.1"/>
    </source>
</evidence>
<protein>
    <recommendedName>
        <fullName evidence="3">K-box domain-containing protein</fullName>
    </recommendedName>
</protein>
<evidence type="ECO:0000259" key="3">
    <source>
        <dbReference type="PROSITE" id="PS51297"/>
    </source>
</evidence>
<feature type="region of interest" description="Disordered" evidence="2">
    <location>
        <begin position="76"/>
        <end position="102"/>
    </location>
</feature>
<sequence>MMKKIDLLEAAKRKFLGEGLGSCSIEELERIEQQLERSLSNVRARKLQVFKEQIEQLKEKEKVLLDENTRLTENAKLSEKQSIKDQNEHQPQYYAESSPSSDVETELFIGLPEQRTRRLSYQEASQDSTTKESSTPVYTIWFQLHLKPENEYGGRERYEDEGMSIGVRPNEEVSMKTIQNELNDPTCLIANKNFDRYEYSKLVMRDKIEREENGKYKAKKSIEWRQRVSRVTEKFEKPRRKSTLKFSCVRRTA</sequence>
<dbReference type="Pfam" id="PF01486">
    <property type="entry name" value="K-box"/>
    <property type="match status" value="1"/>
</dbReference>
<dbReference type="InterPro" id="IPR002487">
    <property type="entry name" value="TF_Kbox"/>
</dbReference>